<dbReference type="EMBL" id="LWDL01000018">
    <property type="protein sequence ID" value="OQW51669.1"/>
    <property type="molecule type" value="Genomic_DNA"/>
</dbReference>
<organism evidence="1 2">
    <name type="scientific">Candidatus Raskinella chloraquaticus</name>
    <dbReference type="NCBI Taxonomy" id="1951219"/>
    <lineage>
        <taxon>Bacteria</taxon>
        <taxon>Pseudomonadati</taxon>
        <taxon>Pseudomonadota</taxon>
        <taxon>Alphaproteobacteria</taxon>
        <taxon>Hyphomicrobiales</taxon>
        <taxon>Phreatobacteraceae</taxon>
        <taxon>Candidatus Raskinella</taxon>
    </lineage>
</organism>
<dbReference type="AlphaFoldDB" id="A0A1W9HW62"/>
<evidence type="ECO:0000313" key="1">
    <source>
        <dbReference type="EMBL" id="OQW51669.1"/>
    </source>
</evidence>
<name>A0A1W9HW62_9HYPH</name>
<comment type="caution">
    <text evidence="1">The sequence shown here is derived from an EMBL/GenBank/DDBJ whole genome shotgun (WGS) entry which is preliminary data.</text>
</comment>
<sequence length="60" mass="6728">MSNRSWRSGWRPAWLTLFVFALACLAVTLYQIRGPGVAAPQNTTGPMRVWRIDPAAQPSR</sequence>
<dbReference type="Proteomes" id="UP000192872">
    <property type="component" value="Unassembled WGS sequence"/>
</dbReference>
<protein>
    <submittedName>
        <fullName evidence="1">Uncharacterized protein</fullName>
    </submittedName>
</protein>
<reference evidence="1 2" key="1">
    <citation type="journal article" date="2017" name="Water Res.">
        <title>Comammox in drinking water systems.</title>
        <authorList>
            <person name="Wang Y."/>
            <person name="Ma L."/>
            <person name="Mao Y."/>
            <person name="Jiang X."/>
            <person name="Xia Y."/>
            <person name="Yu K."/>
            <person name="Li B."/>
            <person name="Zhang T."/>
        </authorList>
    </citation>
    <scope>NUCLEOTIDE SEQUENCE [LARGE SCALE GENOMIC DNA]</scope>
    <source>
        <strain evidence="1">SG_bin8</strain>
    </source>
</reference>
<proteinExistence type="predicted"/>
<dbReference type="PROSITE" id="PS51257">
    <property type="entry name" value="PROKAR_LIPOPROTEIN"/>
    <property type="match status" value="1"/>
</dbReference>
<gene>
    <name evidence="1" type="ORF">A4S15_10630</name>
</gene>
<accession>A0A1W9HW62</accession>
<evidence type="ECO:0000313" key="2">
    <source>
        <dbReference type="Proteomes" id="UP000192872"/>
    </source>
</evidence>